<comment type="similarity">
    <text evidence="1">Belongs to the sulfatase family.</text>
</comment>
<organism evidence="6 7">
    <name type="scientific">Agromyces aureus</name>
    <dbReference type="NCBI Taxonomy" id="453304"/>
    <lineage>
        <taxon>Bacteria</taxon>
        <taxon>Bacillati</taxon>
        <taxon>Actinomycetota</taxon>
        <taxon>Actinomycetes</taxon>
        <taxon>Micrococcales</taxon>
        <taxon>Microbacteriaceae</taxon>
        <taxon>Agromyces</taxon>
    </lineage>
</organism>
<dbReference type="InterPro" id="IPR017850">
    <property type="entry name" value="Alkaline_phosphatase_core_sf"/>
</dbReference>
<reference evidence="6 7" key="1">
    <citation type="journal article" date="2016" name="Int. J. Syst. Evol. Microbiol.">
        <title>Agromyces aureus sp. nov., isolated from the rhizosphere of Salix caprea L. grown in a heavy-metal-contaminated soil.</title>
        <authorList>
            <person name="Corretto E."/>
            <person name="Antonielli L."/>
            <person name="Sessitsch A."/>
            <person name="Compant S."/>
            <person name="Gorfer M."/>
            <person name="Kuffner M."/>
            <person name="Brader G."/>
        </authorList>
    </citation>
    <scope>NUCLEOTIDE SEQUENCE [LARGE SCALE GENOMIC DNA]</scope>
    <source>
        <strain evidence="6 7">AR33</strain>
    </source>
</reference>
<evidence type="ECO:0000256" key="1">
    <source>
        <dbReference type="ARBA" id="ARBA00008779"/>
    </source>
</evidence>
<dbReference type="GO" id="GO:0005975">
    <property type="term" value="P:carbohydrate metabolic process"/>
    <property type="evidence" value="ECO:0007669"/>
    <property type="project" value="UniProtKB-ARBA"/>
</dbReference>
<dbReference type="Pfam" id="PF00884">
    <property type="entry name" value="Sulfatase"/>
    <property type="match status" value="1"/>
</dbReference>
<dbReference type="Gene3D" id="3.30.1120.10">
    <property type="match status" value="1"/>
</dbReference>
<accession>A0A191WD39</accession>
<evidence type="ECO:0000313" key="6">
    <source>
        <dbReference type="EMBL" id="ANJ26142.1"/>
    </source>
</evidence>
<dbReference type="InterPro" id="IPR050738">
    <property type="entry name" value="Sulfatase"/>
</dbReference>
<dbReference type="SUPFAM" id="SSF53649">
    <property type="entry name" value="Alkaline phosphatase-like"/>
    <property type="match status" value="1"/>
</dbReference>
<feature type="domain" description="Glycosyl hydrolase family 98 putative carbohydrate-binding module" evidence="5">
    <location>
        <begin position="612"/>
        <end position="760"/>
    </location>
</feature>
<proteinExistence type="inferred from homology"/>
<dbReference type="InterPro" id="IPR000917">
    <property type="entry name" value="Sulfatase_N"/>
</dbReference>
<name>A0A191WD39_9MICO</name>
<dbReference type="EMBL" id="CP013979">
    <property type="protein sequence ID" value="ANJ26142.1"/>
    <property type="molecule type" value="Genomic_DNA"/>
</dbReference>
<dbReference type="PANTHER" id="PTHR42693">
    <property type="entry name" value="ARYLSULFATASE FAMILY MEMBER"/>
    <property type="match status" value="1"/>
</dbReference>
<dbReference type="PROSITE" id="PS00523">
    <property type="entry name" value="SULFATASE_1"/>
    <property type="match status" value="1"/>
</dbReference>
<dbReference type="InterPro" id="IPR024607">
    <property type="entry name" value="Sulfatase_CS"/>
</dbReference>
<evidence type="ECO:0000313" key="7">
    <source>
        <dbReference type="Proteomes" id="UP000078437"/>
    </source>
</evidence>
<dbReference type="InterPro" id="IPR038637">
    <property type="entry name" value="NPCBM_sf"/>
</dbReference>
<dbReference type="Pfam" id="PF08305">
    <property type="entry name" value="NPCBM"/>
    <property type="match status" value="1"/>
</dbReference>
<gene>
    <name evidence="6" type="ORF">ATC03_04760</name>
</gene>
<dbReference type="CDD" id="cd16145">
    <property type="entry name" value="ARS_like"/>
    <property type="match status" value="1"/>
</dbReference>
<evidence type="ECO:0000256" key="3">
    <source>
        <dbReference type="ARBA" id="ARBA00022801"/>
    </source>
</evidence>
<reference evidence="7" key="2">
    <citation type="submission" date="2016-01" db="EMBL/GenBank/DDBJ databases">
        <title>Complete genome sequence of Agromyces aureus AR33T and comparison with related organisms.</title>
        <authorList>
            <person name="Corretto E."/>
            <person name="Antonielli L."/>
            <person name="Sessitsch A."/>
            <person name="Brader G."/>
        </authorList>
    </citation>
    <scope>NUCLEOTIDE SEQUENCE [LARGE SCALE GENOMIC DNA]</scope>
    <source>
        <strain evidence="7">AR33</strain>
    </source>
</reference>
<dbReference type="PANTHER" id="PTHR42693:SF53">
    <property type="entry name" value="ENDO-4-O-SULFATASE"/>
    <property type="match status" value="1"/>
</dbReference>
<keyword evidence="3" id="KW-0378">Hydrolase</keyword>
<evidence type="ECO:0000259" key="5">
    <source>
        <dbReference type="SMART" id="SM00776"/>
    </source>
</evidence>
<keyword evidence="4" id="KW-0106">Calcium</keyword>
<dbReference type="Gene3D" id="3.40.720.10">
    <property type="entry name" value="Alkaline Phosphatase, subunit A"/>
    <property type="match status" value="1"/>
</dbReference>
<dbReference type="InterPro" id="IPR006311">
    <property type="entry name" value="TAT_signal"/>
</dbReference>
<protein>
    <recommendedName>
        <fullName evidence="5">Glycosyl hydrolase family 98 putative carbohydrate-binding module domain-containing protein</fullName>
    </recommendedName>
</protein>
<dbReference type="STRING" id="453304.ATC03_04760"/>
<dbReference type="SMART" id="SM00776">
    <property type="entry name" value="NPCBM"/>
    <property type="match status" value="1"/>
</dbReference>
<dbReference type="GO" id="GO:0046872">
    <property type="term" value="F:metal ion binding"/>
    <property type="evidence" value="ECO:0007669"/>
    <property type="project" value="UniProtKB-KW"/>
</dbReference>
<evidence type="ECO:0000256" key="4">
    <source>
        <dbReference type="ARBA" id="ARBA00022837"/>
    </source>
</evidence>
<dbReference type="SUPFAM" id="SSF49785">
    <property type="entry name" value="Galactose-binding domain-like"/>
    <property type="match status" value="1"/>
</dbReference>
<sequence length="761" mass="81402">MEMEQTMTRDDGRAATLNRRHFLIAGGAAIGAAVAAGDPLTAWSARAATSGARRPNIVIVLADDLGYGELGSYGQSRISTPNLDRLAREGVRYTDFYAGGPVCAPSRCSMLTGMHTGHATVRNNPEPGSGDEPLRDDEVTFALLAQAVGYRTALFGKWGFSPDDPTHPSGPNAQGFDEFLGYLTHTHAHDYYPDSLWHNADRLQLPENQGGGTGTYAPDLFADRALQFIEDHREDPFLVVLSTNVPHFPQQVPDLGQYAGMPWGEGNLAHAAQITRMDADVGRLVAKLEDHGIAEDTVILFVSDNGPHEEGTPAHDPDFFDANGPLRGYKRNLYEGGIRVPAIIWAPGLVGAAAGSTAVEPWAMWDLLPTVAELTSAPVPPFVDGRSMLPSFDDTADDVQRAERPMYFWRLEPYTTGRAQAAEGGRVRHAAEALRQGRWKAVRFAPDRDRSVPDDAWSVELYDLASDVGETTNVAAQHPEVAASLVALMKRSWIEPPMPREPWRPDGLTIEAPELVRAGASVEVRVTFANHRSQDVSNLGLQLRVPDGWSASPPRRRPVLRPGRSTEVLFTVVAGPALGGAQQVVAVATYTFAGAVAETTLAATVRSTPAPPQATSYVSDLEWLSSTNAWGPVERDQSNGKNGAGDGPAISIAGLTYAKGLGVHAPSEVSVYLGGACTRFTSVVGVDDFSARQGTAGSVVFQLWGDGRKLYDSGLLTAAAGARNVDVGIADVDVLRMVVTDGGNGNQTDHASWADAKVHVA</sequence>
<dbReference type="InterPro" id="IPR013222">
    <property type="entry name" value="Glyco_hyd_98_carb-bd"/>
</dbReference>
<keyword evidence="7" id="KW-1185">Reference proteome</keyword>
<dbReference type="AlphaFoldDB" id="A0A191WD39"/>
<dbReference type="InterPro" id="IPR008979">
    <property type="entry name" value="Galactose-bd-like_sf"/>
</dbReference>
<dbReference type="Gene3D" id="2.60.40.10">
    <property type="entry name" value="Immunoglobulins"/>
    <property type="match status" value="1"/>
</dbReference>
<dbReference type="PROSITE" id="PS51318">
    <property type="entry name" value="TAT"/>
    <property type="match status" value="1"/>
</dbReference>
<keyword evidence="2" id="KW-0479">Metal-binding</keyword>
<dbReference type="Pfam" id="PF10633">
    <property type="entry name" value="NPCBM_assoc"/>
    <property type="match status" value="1"/>
</dbReference>
<dbReference type="Gene3D" id="2.60.120.1060">
    <property type="entry name" value="NPCBM/NEW2 domain"/>
    <property type="match status" value="1"/>
</dbReference>
<dbReference type="InterPro" id="IPR013783">
    <property type="entry name" value="Ig-like_fold"/>
</dbReference>
<dbReference type="GO" id="GO:0004065">
    <property type="term" value="F:arylsulfatase activity"/>
    <property type="evidence" value="ECO:0007669"/>
    <property type="project" value="TreeGrafter"/>
</dbReference>
<dbReference type="KEGG" id="agy:ATC03_04760"/>
<dbReference type="Proteomes" id="UP000078437">
    <property type="component" value="Chromosome"/>
</dbReference>
<dbReference type="InterPro" id="IPR018905">
    <property type="entry name" value="A-galactase_NEW3"/>
</dbReference>
<evidence type="ECO:0000256" key="2">
    <source>
        <dbReference type="ARBA" id="ARBA00022723"/>
    </source>
</evidence>